<evidence type="ECO:0000313" key="1">
    <source>
        <dbReference type="EMBL" id="ALS02157.1"/>
    </source>
</evidence>
<evidence type="ECO:0000313" key="2">
    <source>
        <dbReference type="EMBL" id="OJG84679.1"/>
    </source>
</evidence>
<gene>
    <name evidence="1" type="ORF">ATZ33_12425</name>
    <name evidence="2" type="ORF">RV15_GL002894</name>
</gene>
<protein>
    <submittedName>
        <fullName evidence="2">Uncharacterized protein</fullName>
    </submittedName>
</protein>
<accession>A0A0S3KCX1</accession>
<dbReference type="OrthoDB" id="2185759at2"/>
<keyword evidence="3" id="KW-1185">Reference proteome</keyword>
<evidence type="ECO:0000313" key="3">
    <source>
        <dbReference type="Proteomes" id="UP000065511"/>
    </source>
</evidence>
<dbReference type="AlphaFoldDB" id="A0A0S3KCX1"/>
<reference evidence="2 4" key="1">
    <citation type="submission" date="2014-12" db="EMBL/GenBank/DDBJ databases">
        <title>Draft genome sequences of 29 type strains of Enterococci.</title>
        <authorList>
            <person name="Zhong Z."/>
            <person name="Sun Z."/>
            <person name="Liu W."/>
            <person name="Zhang W."/>
            <person name="Zhang H."/>
        </authorList>
    </citation>
    <scope>NUCLEOTIDE SEQUENCE [LARGE SCALE GENOMIC DNA]</scope>
    <source>
        <strain evidence="2 4">DSM 22801</strain>
    </source>
</reference>
<dbReference type="EMBL" id="JXLC01000046">
    <property type="protein sequence ID" value="OJG84679.1"/>
    <property type="molecule type" value="Genomic_DNA"/>
</dbReference>
<dbReference type="Proteomes" id="UP000065511">
    <property type="component" value="Chromosome"/>
</dbReference>
<name>A0A0S3KCX1_9ENTE</name>
<proteinExistence type="predicted"/>
<sequence length="100" mass="11584">MKNSAHCIKAVPYQEIIDLRDTLERLASWQEPLTTLEKYFNNPNTPINKKQVVKQYYACSKLFQTFNKEFELLLTSAEKQLNEVSRNQTTAISTEEALAN</sequence>
<dbReference type="KEGG" id="ess:ATZ33_12425"/>
<evidence type="ECO:0000313" key="4">
    <source>
        <dbReference type="Proteomes" id="UP000183039"/>
    </source>
</evidence>
<dbReference type="EMBL" id="CP013614">
    <property type="protein sequence ID" value="ALS02157.1"/>
    <property type="molecule type" value="Genomic_DNA"/>
</dbReference>
<dbReference type="RefSeq" id="WP_071879400.1">
    <property type="nucleotide sequence ID" value="NZ_JXLC01000046.1"/>
</dbReference>
<reference evidence="1 3" key="2">
    <citation type="submission" date="2015-12" db="EMBL/GenBank/DDBJ databases">
        <authorList>
            <person name="Lauer A."/>
            <person name="Humrighouse B."/>
            <person name="Loparev V."/>
            <person name="Shewmaker P.L."/>
            <person name="Whitney A.M."/>
            <person name="McLaughlin R.W."/>
        </authorList>
    </citation>
    <scope>NUCLEOTIDE SEQUENCE [LARGE SCALE GENOMIC DNA]</scope>
    <source>
        <strain evidence="1 3">LMG 23085</strain>
    </source>
</reference>
<dbReference type="Proteomes" id="UP000183039">
    <property type="component" value="Unassembled WGS sequence"/>
</dbReference>
<organism evidence="2 4">
    <name type="scientific">Enterococcus silesiacus</name>
    <dbReference type="NCBI Taxonomy" id="332949"/>
    <lineage>
        <taxon>Bacteria</taxon>
        <taxon>Bacillati</taxon>
        <taxon>Bacillota</taxon>
        <taxon>Bacilli</taxon>
        <taxon>Lactobacillales</taxon>
        <taxon>Enterococcaceae</taxon>
        <taxon>Enterococcus</taxon>
    </lineage>
</organism>